<feature type="compositionally biased region" description="Basic and acidic residues" evidence="1">
    <location>
        <begin position="111"/>
        <end position="120"/>
    </location>
</feature>
<dbReference type="BioCyc" id="PMAR862515-HMP:GMOO-282-MONOMER"/>
<dbReference type="Proteomes" id="UP000004394">
    <property type="component" value="Unassembled WGS sequence"/>
</dbReference>
<comment type="caution">
    <text evidence="3">The sequence shown here is derived from an EMBL/GenBank/DDBJ whole genome shotgun (WGS) entry which is preliminary data.</text>
</comment>
<dbReference type="Gene3D" id="1.10.260.40">
    <property type="entry name" value="lambda repressor-like DNA-binding domains"/>
    <property type="match status" value="1"/>
</dbReference>
<gene>
    <name evidence="3" type="ORF">HMPREF0658_0272</name>
</gene>
<dbReference type="PROSITE" id="PS50943">
    <property type="entry name" value="HTH_CROC1"/>
    <property type="match status" value="1"/>
</dbReference>
<evidence type="ECO:0000256" key="1">
    <source>
        <dbReference type="SAM" id="MobiDB-lite"/>
    </source>
</evidence>
<organism evidence="3 4">
    <name type="scientific">Hoylesella marshii DSM 16973 = JCM 13450</name>
    <dbReference type="NCBI Taxonomy" id="862515"/>
    <lineage>
        <taxon>Bacteria</taxon>
        <taxon>Pseudomonadati</taxon>
        <taxon>Bacteroidota</taxon>
        <taxon>Bacteroidia</taxon>
        <taxon>Bacteroidales</taxon>
        <taxon>Prevotellaceae</taxon>
        <taxon>Hoylesella</taxon>
    </lineage>
</organism>
<dbReference type="STRING" id="862515.HMPREF0658_0272"/>
<reference evidence="3" key="1">
    <citation type="submission" date="2010-07" db="EMBL/GenBank/DDBJ databases">
        <authorList>
            <person name="Muzny D."/>
            <person name="Qin X."/>
            <person name="Deng J."/>
            <person name="Jiang H."/>
            <person name="Liu Y."/>
            <person name="Qu J."/>
            <person name="Song X.-Z."/>
            <person name="Zhang L."/>
            <person name="Thornton R."/>
            <person name="Coyle M."/>
            <person name="Francisco L."/>
            <person name="Jackson L."/>
            <person name="Javaid M."/>
            <person name="Korchina V."/>
            <person name="Kovar C."/>
            <person name="Mata R."/>
            <person name="Mathew T."/>
            <person name="Ngo R."/>
            <person name="Nguyen L."/>
            <person name="Nguyen N."/>
            <person name="Okwuonu G."/>
            <person name="Ongeri F."/>
            <person name="Pham C."/>
            <person name="Simmons D."/>
            <person name="Wilczek-Boney K."/>
            <person name="Hale W."/>
            <person name="Jakkamsetti A."/>
            <person name="Pham P."/>
            <person name="Ruth R."/>
            <person name="San Lucas F."/>
            <person name="Warren J."/>
            <person name="Zhang J."/>
            <person name="Zhao Z."/>
            <person name="Zhou C."/>
            <person name="Zhu D."/>
            <person name="Lee S."/>
            <person name="Bess C."/>
            <person name="Blankenburg K."/>
            <person name="Forbes L."/>
            <person name="Fu Q."/>
            <person name="Gubbala S."/>
            <person name="Hirani K."/>
            <person name="Jayaseelan J.C."/>
            <person name="Lara F."/>
            <person name="Munidasa M."/>
            <person name="Palculict T."/>
            <person name="Patil S."/>
            <person name="Pu L.-L."/>
            <person name="Saada N."/>
            <person name="Tang L."/>
            <person name="Weissenberger G."/>
            <person name="Zhu Y."/>
            <person name="Hemphill L."/>
            <person name="Shang Y."/>
            <person name="Youmans B."/>
            <person name="Ayvaz T."/>
            <person name="Ross M."/>
            <person name="Santibanez J."/>
            <person name="Aqrawi P."/>
            <person name="Gross S."/>
            <person name="Joshi V."/>
            <person name="Fowler G."/>
            <person name="Nazareth L."/>
            <person name="Reid J."/>
            <person name="Worley K."/>
            <person name="Petrosino J."/>
            <person name="Highlander S."/>
            <person name="Gibbs R."/>
        </authorList>
    </citation>
    <scope>NUCLEOTIDE SEQUENCE [LARGE SCALE GENOMIC DNA]</scope>
    <source>
        <strain evidence="3">DSM 16973</strain>
    </source>
</reference>
<dbReference type="GO" id="GO:0003677">
    <property type="term" value="F:DNA binding"/>
    <property type="evidence" value="ECO:0007669"/>
    <property type="project" value="UniProtKB-KW"/>
</dbReference>
<dbReference type="EMBL" id="AEEI01000010">
    <property type="protein sequence ID" value="EFM02783.1"/>
    <property type="molecule type" value="Genomic_DNA"/>
</dbReference>
<dbReference type="Pfam" id="PF01381">
    <property type="entry name" value="HTH_3"/>
    <property type="match status" value="1"/>
</dbReference>
<dbReference type="RefSeq" id="WP_006947983.1">
    <property type="nucleotide sequence ID" value="NZ_BAJI01000030.1"/>
</dbReference>
<dbReference type="SMART" id="SM00530">
    <property type="entry name" value="HTH_XRE"/>
    <property type="match status" value="1"/>
</dbReference>
<dbReference type="eggNOG" id="COG1396">
    <property type="taxonomic scope" value="Bacteria"/>
</dbReference>
<dbReference type="InterPro" id="IPR010982">
    <property type="entry name" value="Lambda_DNA-bd_dom_sf"/>
</dbReference>
<accession>E0NQ21</accession>
<dbReference type="AlphaFoldDB" id="E0NQ21"/>
<name>E0NQ21_9BACT</name>
<dbReference type="SUPFAM" id="SSF47413">
    <property type="entry name" value="lambda repressor-like DNA-binding domains"/>
    <property type="match status" value="1"/>
</dbReference>
<dbReference type="CDD" id="cd00093">
    <property type="entry name" value="HTH_XRE"/>
    <property type="match status" value="1"/>
</dbReference>
<evidence type="ECO:0000313" key="4">
    <source>
        <dbReference type="Proteomes" id="UP000004394"/>
    </source>
</evidence>
<protein>
    <submittedName>
        <fullName evidence="3">DNA-binding helix-turn-helix protein</fullName>
    </submittedName>
</protein>
<dbReference type="InterPro" id="IPR001387">
    <property type="entry name" value="Cro/C1-type_HTH"/>
</dbReference>
<feature type="compositionally biased region" description="Polar residues" evidence="1">
    <location>
        <begin position="76"/>
        <end position="101"/>
    </location>
</feature>
<evidence type="ECO:0000259" key="2">
    <source>
        <dbReference type="PROSITE" id="PS50943"/>
    </source>
</evidence>
<keyword evidence="4" id="KW-1185">Reference proteome</keyword>
<dbReference type="HOGENOM" id="CLU_105312_0_0_10"/>
<feature type="region of interest" description="Disordered" evidence="1">
    <location>
        <begin position="70"/>
        <end position="120"/>
    </location>
</feature>
<evidence type="ECO:0000313" key="3">
    <source>
        <dbReference type="EMBL" id="EFM02783.1"/>
    </source>
</evidence>
<proteinExistence type="predicted"/>
<keyword evidence="3" id="KW-0238">DNA-binding</keyword>
<sequence length="155" mass="17865">MKDRIRQLMEQQHMNQQTFAQFIGMSSASLSSIFNDRTKPTLNTVEAIKSKIPNLSTDWLMFGKGKMFIDDDNPMGESQTTSSNATDEPLLNFSNTSSTPQMGRHPSLFEQGREKNTSKTERDVVNFIDKIERKITEIRVFYDDQTWESFIPKKS</sequence>
<feature type="domain" description="HTH cro/C1-type" evidence="2">
    <location>
        <begin position="5"/>
        <end position="60"/>
    </location>
</feature>
<dbReference type="OrthoDB" id="1034290at2"/>